<dbReference type="PANTHER" id="PTHR19818">
    <property type="entry name" value="ZINC FINGER PROTEIN ZIC AND GLI"/>
    <property type="match status" value="1"/>
</dbReference>
<keyword evidence="7" id="KW-0804">Transcription</keyword>
<evidence type="ECO:0000256" key="10">
    <source>
        <dbReference type="SAM" id="MobiDB-lite"/>
    </source>
</evidence>
<dbReference type="STRING" id="1789683.A0A1X7R621"/>
<evidence type="ECO:0000256" key="3">
    <source>
        <dbReference type="ARBA" id="ARBA00022737"/>
    </source>
</evidence>
<accession>A0A1X7R621</accession>
<protein>
    <submittedName>
        <fullName evidence="12">Similar to Saccharomyces cerevisiae YDR146C SWI5 Transcription factor that activates transcription of genes expressed at the M/G1 phase boundary and in G1 phase</fullName>
    </submittedName>
</protein>
<gene>
    <name evidence="12" type="ORF">KASA_0L01078G</name>
</gene>
<dbReference type="OrthoDB" id="3437960at2759"/>
<dbReference type="PANTHER" id="PTHR19818:SF144">
    <property type="entry name" value="METALLOTHIONEIN EXPRESSION ACTIVATOR-RELATED"/>
    <property type="match status" value="1"/>
</dbReference>
<name>A0A1X7R621_9SACH</name>
<dbReference type="AlphaFoldDB" id="A0A1X7R621"/>
<evidence type="ECO:0000256" key="5">
    <source>
        <dbReference type="ARBA" id="ARBA00022833"/>
    </source>
</evidence>
<feature type="compositionally biased region" description="Polar residues" evidence="10">
    <location>
        <begin position="269"/>
        <end position="281"/>
    </location>
</feature>
<evidence type="ECO:0000256" key="9">
    <source>
        <dbReference type="PROSITE-ProRule" id="PRU00042"/>
    </source>
</evidence>
<feature type="domain" description="C2H2-type" evidence="11">
    <location>
        <begin position="482"/>
        <end position="511"/>
    </location>
</feature>
<keyword evidence="6" id="KW-0805">Transcription regulation</keyword>
<dbReference type="GO" id="GO:0008270">
    <property type="term" value="F:zinc ion binding"/>
    <property type="evidence" value="ECO:0007669"/>
    <property type="project" value="UniProtKB-KW"/>
</dbReference>
<dbReference type="FunFam" id="3.30.160.60:FF:001752">
    <property type="entry name" value="Transcriptional factor SWI5"/>
    <property type="match status" value="1"/>
</dbReference>
<dbReference type="PROSITE" id="PS00028">
    <property type="entry name" value="ZINC_FINGER_C2H2_1"/>
    <property type="match status" value="2"/>
</dbReference>
<dbReference type="PROSITE" id="PS50157">
    <property type="entry name" value="ZINC_FINGER_C2H2_2"/>
    <property type="match status" value="2"/>
</dbReference>
<feature type="compositionally biased region" description="Polar residues" evidence="10">
    <location>
        <begin position="608"/>
        <end position="621"/>
    </location>
</feature>
<feature type="region of interest" description="Disordered" evidence="10">
    <location>
        <begin position="578"/>
        <end position="621"/>
    </location>
</feature>
<evidence type="ECO:0000256" key="7">
    <source>
        <dbReference type="ARBA" id="ARBA00023163"/>
    </source>
</evidence>
<evidence type="ECO:0000256" key="1">
    <source>
        <dbReference type="ARBA" id="ARBA00004123"/>
    </source>
</evidence>
<dbReference type="InterPro" id="IPR036236">
    <property type="entry name" value="Znf_C2H2_sf"/>
</dbReference>
<keyword evidence="8" id="KW-0539">Nucleus</keyword>
<keyword evidence="2" id="KW-0479">Metal-binding</keyword>
<dbReference type="EMBL" id="FXLY01000007">
    <property type="protein sequence ID" value="SMN21087.1"/>
    <property type="molecule type" value="Genomic_DNA"/>
</dbReference>
<keyword evidence="5" id="KW-0862">Zinc</keyword>
<feature type="compositionally biased region" description="Low complexity" evidence="10">
    <location>
        <begin position="64"/>
        <end position="83"/>
    </location>
</feature>
<dbReference type="GO" id="GO:0000978">
    <property type="term" value="F:RNA polymerase II cis-regulatory region sequence-specific DNA binding"/>
    <property type="evidence" value="ECO:0007669"/>
    <property type="project" value="UniProtKB-ARBA"/>
</dbReference>
<keyword evidence="3" id="KW-0677">Repeat</keyword>
<feature type="domain" description="C2H2-type" evidence="11">
    <location>
        <begin position="512"/>
        <end position="541"/>
    </location>
</feature>
<feature type="region of interest" description="Disordered" evidence="10">
    <location>
        <begin position="235"/>
        <end position="303"/>
    </location>
</feature>
<dbReference type="Pfam" id="PF00096">
    <property type="entry name" value="zf-C2H2"/>
    <property type="match status" value="2"/>
</dbReference>
<proteinExistence type="predicted"/>
<evidence type="ECO:0000313" key="13">
    <source>
        <dbReference type="Proteomes" id="UP000196158"/>
    </source>
</evidence>
<feature type="compositionally biased region" description="Polar residues" evidence="10">
    <location>
        <begin position="183"/>
        <end position="192"/>
    </location>
</feature>
<dbReference type="GO" id="GO:0005634">
    <property type="term" value="C:nucleus"/>
    <property type="evidence" value="ECO:0007669"/>
    <property type="project" value="UniProtKB-SubCell"/>
</dbReference>
<keyword evidence="4 9" id="KW-0863">Zinc-finger</keyword>
<evidence type="ECO:0000256" key="8">
    <source>
        <dbReference type="ARBA" id="ARBA00023242"/>
    </source>
</evidence>
<dbReference type="SUPFAM" id="SSF57667">
    <property type="entry name" value="beta-beta-alpha zinc fingers"/>
    <property type="match status" value="1"/>
</dbReference>
<dbReference type="GO" id="GO:0045944">
    <property type="term" value="P:positive regulation of transcription by RNA polymerase II"/>
    <property type="evidence" value="ECO:0007669"/>
    <property type="project" value="UniProtKB-ARBA"/>
</dbReference>
<evidence type="ECO:0000256" key="6">
    <source>
        <dbReference type="ARBA" id="ARBA00023015"/>
    </source>
</evidence>
<reference evidence="12 13" key="1">
    <citation type="submission" date="2017-04" db="EMBL/GenBank/DDBJ databases">
        <authorList>
            <person name="Afonso C.L."/>
            <person name="Miller P.J."/>
            <person name="Scott M.A."/>
            <person name="Spackman E."/>
            <person name="Goraichik I."/>
            <person name="Dimitrov K.M."/>
            <person name="Suarez D.L."/>
            <person name="Swayne D.E."/>
        </authorList>
    </citation>
    <scope>NUCLEOTIDE SEQUENCE [LARGE SCALE GENOMIC DNA]</scope>
</reference>
<evidence type="ECO:0000256" key="2">
    <source>
        <dbReference type="ARBA" id="ARBA00022723"/>
    </source>
</evidence>
<evidence type="ECO:0000256" key="4">
    <source>
        <dbReference type="ARBA" id="ARBA00022771"/>
    </source>
</evidence>
<evidence type="ECO:0000259" key="11">
    <source>
        <dbReference type="PROSITE" id="PS50157"/>
    </source>
</evidence>
<feature type="region of interest" description="Disordered" evidence="10">
    <location>
        <begin position="152"/>
        <end position="171"/>
    </location>
</feature>
<dbReference type="SMART" id="SM00355">
    <property type="entry name" value="ZnF_C2H2"/>
    <property type="match status" value="2"/>
</dbReference>
<dbReference type="InterPro" id="IPR013087">
    <property type="entry name" value="Znf_C2H2_type"/>
</dbReference>
<dbReference type="Proteomes" id="UP000196158">
    <property type="component" value="Unassembled WGS sequence"/>
</dbReference>
<sequence>MENLNLSSWFDTQNNVLSEMNKDSYPNNDNKNYEFDFYEPLNETNPTAGLGDFFLDNVQYPERNNVYNNNNNNNNNNSSNTNNGIDTLNWDTLLSDSNALSNDLLWNENNMIDLDKQQFNNGKMSYRQSNLEEALRKQEEKNHKLEEQLAKTQMENQRLTSKQSKTKMKGSQTVRAMLGDITSSSRLNSTPSRKLKTSIKQRGGNNMINNENFNILGKNLKPTFQQPVFLENTSSSAASMNGSPKRRQNRSKSSISRDREHIMRVNFQKAPSPQNLISNNELKFESPSRPIANPESPYRADFLSNKGLQSPVIGLGIRSNDSRRGSMVTSDNFKFRDSSNEIRKSPSTSPIRPIAKFSFGETPSRRRKSVADVLLFNDNDMSATPNLGPPQLNSSPMMSITASPVIESSNNQFIISQRPSPELNSNESNFELQSPGFEVPSSNNTDISSSIMSSPQKITRKLTTLPRGSIDIYVKELPDKRFECMYPDCNKTFKRRYNIRSHIQTHLEDRPYVCDFEGCDKAFVRNHDLVRHKKSHMEKRYACPCGKKFNREDALIVHRSRLICIGGKKFENVVIKRSPRKRGRPRKDAPPIESMSPTKKPDCEKSINKNTTIPNELSNQPTLSPIGTFDIGDVVANDNFLNELENELRLTLENEGQLS</sequence>
<keyword evidence="13" id="KW-1185">Reference proteome</keyword>
<comment type="subcellular location">
    <subcellularLocation>
        <location evidence="1">Nucleus</location>
    </subcellularLocation>
</comment>
<dbReference type="Gene3D" id="3.30.160.60">
    <property type="entry name" value="Classic Zinc Finger"/>
    <property type="match status" value="2"/>
</dbReference>
<feature type="region of interest" description="Disordered" evidence="10">
    <location>
        <begin position="183"/>
        <end position="206"/>
    </location>
</feature>
<organism evidence="12 13">
    <name type="scientific">Maudiozyma saulgeensis</name>
    <dbReference type="NCBI Taxonomy" id="1789683"/>
    <lineage>
        <taxon>Eukaryota</taxon>
        <taxon>Fungi</taxon>
        <taxon>Dikarya</taxon>
        <taxon>Ascomycota</taxon>
        <taxon>Saccharomycotina</taxon>
        <taxon>Saccharomycetes</taxon>
        <taxon>Saccharomycetales</taxon>
        <taxon>Saccharomycetaceae</taxon>
        <taxon>Maudiozyma</taxon>
    </lineage>
</organism>
<dbReference type="FunFam" id="3.30.160.60:FF:000125">
    <property type="entry name" value="Putative zinc finger protein 143"/>
    <property type="match status" value="1"/>
</dbReference>
<dbReference type="GO" id="GO:0000981">
    <property type="term" value="F:DNA-binding transcription factor activity, RNA polymerase II-specific"/>
    <property type="evidence" value="ECO:0007669"/>
    <property type="project" value="TreeGrafter"/>
</dbReference>
<dbReference type="InterPro" id="IPR050329">
    <property type="entry name" value="GLI_C2H2-zinc-finger"/>
</dbReference>
<feature type="region of interest" description="Disordered" evidence="10">
    <location>
        <begin position="63"/>
        <end position="83"/>
    </location>
</feature>
<evidence type="ECO:0000313" key="12">
    <source>
        <dbReference type="EMBL" id="SMN21087.1"/>
    </source>
</evidence>